<sequence>MNQTKYNIMITILDLGCGTGNELLPHYKKGNAVIGVDIDEENIATCKKQMPNGTFFVGDITSVDLSKFTDITNIICTEVIEHVSDWKQLIKNISTIPGSPTLLLTTPYIASEKKLLAIRSTYWEEIGHRHFFSGEELVQELASYGWTNIRTYRWNASLYFELKSLFKRNAPCIRNTYYQQILPLPLLLFYQLFRTNLFQTRLKYLFPIWMITLPIGKMLDTFWGAGIHITAHK</sequence>
<organism evidence="1 2">
    <name type="scientific">Candidatus Magasanikbacteria bacterium CG10_big_fil_rev_8_21_14_0_10_42_10</name>
    <dbReference type="NCBI Taxonomy" id="1974649"/>
    <lineage>
        <taxon>Bacteria</taxon>
        <taxon>Candidatus Magasanikiibacteriota</taxon>
    </lineage>
</organism>
<name>A0A2H0TWP0_9BACT</name>
<evidence type="ECO:0000313" key="2">
    <source>
        <dbReference type="Proteomes" id="UP000231530"/>
    </source>
</evidence>
<dbReference type="Proteomes" id="UP000231530">
    <property type="component" value="Unassembled WGS sequence"/>
</dbReference>
<evidence type="ECO:0008006" key="3">
    <source>
        <dbReference type="Google" id="ProtNLM"/>
    </source>
</evidence>
<dbReference type="InterPro" id="IPR029063">
    <property type="entry name" value="SAM-dependent_MTases_sf"/>
</dbReference>
<dbReference type="PANTHER" id="PTHR43861">
    <property type="entry name" value="TRANS-ACONITATE 2-METHYLTRANSFERASE-RELATED"/>
    <property type="match status" value="1"/>
</dbReference>
<dbReference type="CDD" id="cd02440">
    <property type="entry name" value="AdoMet_MTases"/>
    <property type="match status" value="1"/>
</dbReference>
<dbReference type="Gene3D" id="3.40.50.150">
    <property type="entry name" value="Vaccinia Virus protein VP39"/>
    <property type="match status" value="1"/>
</dbReference>
<evidence type="ECO:0000313" key="1">
    <source>
        <dbReference type="EMBL" id="PIR76563.1"/>
    </source>
</evidence>
<reference evidence="2" key="1">
    <citation type="submission" date="2017-09" db="EMBL/GenBank/DDBJ databases">
        <title>Depth-based differentiation of microbial function through sediment-hosted aquifers and enrichment of novel symbionts in the deep terrestrial subsurface.</title>
        <authorList>
            <person name="Probst A.J."/>
            <person name="Ladd B."/>
            <person name="Jarett J.K."/>
            <person name="Geller-Mcgrath D.E."/>
            <person name="Sieber C.M.K."/>
            <person name="Emerson J.B."/>
            <person name="Anantharaman K."/>
            <person name="Thomas B.C."/>
            <person name="Malmstrom R."/>
            <person name="Stieglmeier M."/>
            <person name="Klingl A."/>
            <person name="Woyke T."/>
            <person name="Ryan C.M."/>
            <person name="Banfield J.F."/>
        </authorList>
    </citation>
    <scope>NUCLEOTIDE SEQUENCE [LARGE SCALE GENOMIC DNA]</scope>
</reference>
<dbReference type="SUPFAM" id="SSF53335">
    <property type="entry name" value="S-adenosyl-L-methionine-dependent methyltransferases"/>
    <property type="match status" value="1"/>
</dbReference>
<dbReference type="EMBL" id="PFBY01000019">
    <property type="protein sequence ID" value="PIR76563.1"/>
    <property type="molecule type" value="Genomic_DNA"/>
</dbReference>
<proteinExistence type="predicted"/>
<dbReference type="AlphaFoldDB" id="A0A2H0TWP0"/>
<protein>
    <recommendedName>
        <fullName evidence="3">Methyltransferase domain-containing protein</fullName>
    </recommendedName>
</protein>
<dbReference type="Pfam" id="PF13489">
    <property type="entry name" value="Methyltransf_23"/>
    <property type="match status" value="1"/>
</dbReference>
<accession>A0A2H0TWP0</accession>
<comment type="caution">
    <text evidence="1">The sequence shown here is derived from an EMBL/GenBank/DDBJ whole genome shotgun (WGS) entry which is preliminary data.</text>
</comment>
<gene>
    <name evidence="1" type="ORF">COU32_01480</name>
</gene>